<evidence type="ECO:0000256" key="3">
    <source>
        <dbReference type="ARBA" id="ARBA00022777"/>
    </source>
</evidence>
<dbReference type="RefSeq" id="WP_399644405.1">
    <property type="nucleotide sequence ID" value="NZ_JBITYG010000001.1"/>
</dbReference>
<evidence type="ECO:0000256" key="5">
    <source>
        <dbReference type="PROSITE-ProRule" id="PRU10141"/>
    </source>
</evidence>
<proteinExistence type="predicted"/>
<evidence type="ECO:0000259" key="6">
    <source>
        <dbReference type="PROSITE" id="PS50011"/>
    </source>
</evidence>
<evidence type="ECO:0000256" key="1">
    <source>
        <dbReference type="ARBA" id="ARBA00022679"/>
    </source>
</evidence>
<sequence>MDELRPGDPRRVGPYELQKRLGAGGMGEVYLGRSRSGRAVAVKLVRAEIAADPGFRSRFRREVDAARAVSGFWTASVVDADPEAERPWVASQYLEAPDLGVLVQRDGPLPEAALRALGAGLTEALASVHAAGLVHRDLKPGNVLMVDDGPRVIDFGISKALEGATMLTGTGAVIGTPGFMSPEQATGGRVGAESDVFSLGSVLAFAATGRAPFGTGTVPALLYRVVHDEPDLGGVPAALRPVVAACLAKDPRDRPGTDALIDTLTAAREEPPAHRPTVVAPAATPPATPPAPLPAVVAFTAAPPTATAPPVAAPAPAPAPVAAPVAAPGRYELAQRAPVSGGPGLAGNAGIFTIALVLSVAPQLAVFGNQVTAMSLIRVALFTTVLTWALRALIRARRTAAVTVGLDATGLRLGHGGAEWSRPWAEVQEVALVRTRTTVGRRTGFLLRATVPAGSLRAVPPKEFGVDSGAAGVTVAAARRSAGLTLRLDPAEARELSTALQRYASRAYRPERETTA</sequence>
<feature type="domain" description="Protein kinase" evidence="6">
    <location>
        <begin position="15"/>
        <end position="278"/>
    </location>
</feature>
<dbReference type="InterPro" id="IPR011009">
    <property type="entry name" value="Kinase-like_dom_sf"/>
</dbReference>
<keyword evidence="4 5" id="KW-0067">ATP-binding</keyword>
<dbReference type="Gene3D" id="3.30.200.20">
    <property type="entry name" value="Phosphorylase Kinase, domain 1"/>
    <property type="match status" value="1"/>
</dbReference>
<dbReference type="PROSITE" id="PS50011">
    <property type="entry name" value="PROTEIN_KINASE_DOM"/>
    <property type="match status" value="1"/>
</dbReference>
<accession>A0ABW8C1N3</accession>
<keyword evidence="8" id="KW-1185">Reference proteome</keyword>
<evidence type="ECO:0000256" key="4">
    <source>
        <dbReference type="ARBA" id="ARBA00022840"/>
    </source>
</evidence>
<name>A0ABW8C1N3_9ACTN</name>
<keyword evidence="2 5" id="KW-0547">Nucleotide-binding</keyword>
<reference evidence="7 8" key="1">
    <citation type="submission" date="2024-10" db="EMBL/GenBank/DDBJ databases">
        <title>The Natural Products Discovery Center: Release of the First 8490 Sequenced Strains for Exploring Actinobacteria Biosynthetic Diversity.</title>
        <authorList>
            <person name="Kalkreuter E."/>
            <person name="Kautsar S.A."/>
            <person name="Yang D."/>
            <person name="Bader C.D."/>
            <person name="Teijaro C.N."/>
            <person name="Fluegel L."/>
            <person name="Davis C.M."/>
            <person name="Simpson J.R."/>
            <person name="Lauterbach L."/>
            <person name="Steele A.D."/>
            <person name="Gui C."/>
            <person name="Meng S."/>
            <person name="Li G."/>
            <person name="Viehrig K."/>
            <person name="Ye F."/>
            <person name="Su P."/>
            <person name="Kiefer A.F."/>
            <person name="Nichols A."/>
            <person name="Cepeda A.J."/>
            <person name="Yan W."/>
            <person name="Fan B."/>
            <person name="Jiang Y."/>
            <person name="Adhikari A."/>
            <person name="Zheng C.-J."/>
            <person name="Schuster L."/>
            <person name="Cowan T.M."/>
            <person name="Smanski M.J."/>
            <person name="Chevrette M.G."/>
            <person name="De Carvalho L.P.S."/>
            <person name="Shen B."/>
        </authorList>
    </citation>
    <scope>NUCLEOTIDE SEQUENCE [LARGE SCALE GENOMIC DNA]</scope>
    <source>
        <strain evidence="7 8">NPDC053399</strain>
    </source>
</reference>
<dbReference type="EC" id="2.7.11.1" evidence="7"/>
<keyword evidence="3 7" id="KW-0418">Kinase</keyword>
<dbReference type="InterPro" id="IPR008271">
    <property type="entry name" value="Ser/Thr_kinase_AS"/>
</dbReference>
<dbReference type="SUPFAM" id="SSF56112">
    <property type="entry name" value="Protein kinase-like (PK-like)"/>
    <property type="match status" value="1"/>
</dbReference>
<dbReference type="PANTHER" id="PTHR43289:SF34">
    <property type="entry name" value="SERINE_THREONINE-PROTEIN KINASE YBDM-RELATED"/>
    <property type="match status" value="1"/>
</dbReference>
<organism evidence="7 8">
    <name type="scientific">Streptomyces fildesensis</name>
    <dbReference type="NCBI Taxonomy" id="375757"/>
    <lineage>
        <taxon>Bacteria</taxon>
        <taxon>Bacillati</taxon>
        <taxon>Actinomycetota</taxon>
        <taxon>Actinomycetes</taxon>
        <taxon>Kitasatosporales</taxon>
        <taxon>Streptomycetaceae</taxon>
        <taxon>Streptomyces</taxon>
    </lineage>
</organism>
<keyword evidence="1 7" id="KW-0808">Transferase</keyword>
<evidence type="ECO:0000313" key="8">
    <source>
        <dbReference type="Proteomes" id="UP001614394"/>
    </source>
</evidence>
<feature type="binding site" evidence="5">
    <location>
        <position position="43"/>
    </location>
    <ligand>
        <name>ATP</name>
        <dbReference type="ChEBI" id="CHEBI:30616"/>
    </ligand>
</feature>
<protein>
    <submittedName>
        <fullName evidence="7">Serine/threonine-protein kinase</fullName>
        <ecNumber evidence="7">2.7.11.1</ecNumber>
    </submittedName>
</protein>
<dbReference type="Proteomes" id="UP001614394">
    <property type="component" value="Unassembled WGS sequence"/>
</dbReference>
<dbReference type="SMART" id="SM00220">
    <property type="entry name" value="S_TKc"/>
    <property type="match status" value="1"/>
</dbReference>
<dbReference type="PROSITE" id="PS00108">
    <property type="entry name" value="PROTEIN_KINASE_ST"/>
    <property type="match status" value="1"/>
</dbReference>
<dbReference type="GO" id="GO:0004674">
    <property type="term" value="F:protein serine/threonine kinase activity"/>
    <property type="evidence" value="ECO:0007669"/>
    <property type="project" value="UniProtKB-EC"/>
</dbReference>
<dbReference type="Gene3D" id="1.10.510.10">
    <property type="entry name" value="Transferase(Phosphotransferase) domain 1"/>
    <property type="match status" value="1"/>
</dbReference>
<dbReference type="CDD" id="cd14014">
    <property type="entry name" value="STKc_PknB_like"/>
    <property type="match status" value="1"/>
</dbReference>
<dbReference type="InterPro" id="IPR000719">
    <property type="entry name" value="Prot_kinase_dom"/>
</dbReference>
<dbReference type="PROSITE" id="PS00107">
    <property type="entry name" value="PROTEIN_KINASE_ATP"/>
    <property type="match status" value="1"/>
</dbReference>
<evidence type="ECO:0000313" key="7">
    <source>
        <dbReference type="EMBL" id="MFI9099807.1"/>
    </source>
</evidence>
<dbReference type="InterPro" id="IPR017441">
    <property type="entry name" value="Protein_kinase_ATP_BS"/>
</dbReference>
<comment type="caution">
    <text evidence="7">The sequence shown here is derived from an EMBL/GenBank/DDBJ whole genome shotgun (WGS) entry which is preliminary data.</text>
</comment>
<dbReference type="Pfam" id="PF00069">
    <property type="entry name" value="Pkinase"/>
    <property type="match status" value="1"/>
</dbReference>
<dbReference type="EMBL" id="JBITYG010000001">
    <property type="protein sequence ID" value="MFI9099807.1"/>
    <property type="molecule type" value="Genomic_DNA"/>
</dbReference>
<dbReference type="PANTHER" id="PTHR43289">
    <property type="entry name" value="MITOGEN-ACTIVATED PROTEIN KINASE KINASE KINASE 20-RELATED"/>
    <property type="match status" value="1"/>
</dbReference>
<gene>
    <name evidence="7" type="ORF">ACIGXA_04725</name>
</gene>
<evidence type="ECO:0000256" key="2">
    <source>
        <dbReference type="ARBA" id="ARBA00022741"/>
    </source>
</evidence>